<proteinExistence type="predicted"/>
<feature type="compositionally biased region" description="Acidic residues" evidence="1">
    <location>
        <begin position="60"/>
        <end position="75"/>
    </location>
</feature>
<dbReference type="AlphaFoldDB" id="A0A498KFB3"/>
<dbReference type="Proteomes" id="UP000290289">
    <property type="component" value="Chromosome 3"/>
</dbReference>
<dbReference type="EMBL" id="RDQH01000329">
    <property type="protein sequence ID" value="RXI04435.1"/>
    <property type="molecule type" value="Genomic_DNA"/>
</dbReference>
<protein>
    <submittedName>
        <fullName evidence="2">Uncharacterized protein</fullName>
    </submittedName>
</protein>
<evidence type="ECO:0000256" key="1">
    <source>
        <dbReference type="SAM" id="MobiDB-lite"/>
    </source>
</evidence>
<gene>
    <name evidence="2" type="ORF">DVH24_038709</name>
</gene>
<evidence type="ECO:0000313" key="2">
    <source>
        <dbReference type="EMBL" id="RXI04435.1"/>
    </source>
</evidence>
<organism evidence="2 3">
    <name type="scientific">Malus domestica</name>
    <name type="common">Apple</name>
    <name type="synonym">Pyrus malus</name>
    <dbReference type="NCBI Taxonomy" id="3750"/>
    <lineage>
        <taxon>Eukaryota</taxon>
        <taxon>Viridiplantae</taxon>
        <taxon>Streptophyta</taxon>
        <taxon>Embryophyta</taxon>
        <taxon>Tracheophyta</taxon>
        <taxon>Spermatophyta</taxon>
        <taxon>Magnoliopsida</taxon>
        <taxon>eudicotyledons</taxon>
        <taxon>Gunneridae</taxon>
        <taxon>Pentapetalae</taxon>
        <taxon>rosids</taxon>
        <taxon>fabids</taxon>
        <taxon>Rosales</taxon>
        <taxon>Rosaceae</taxon>
        <taxon>Amygdaloideae</taxon>
        <taxon>Maleae</taxon>
        <taxon>Malus</taxon>
    </lineage>
</organism>
<accession>A0A498KFB3</accession>
<feature type="region of interest" description="Disordered" evidence="1">
    <location>
        <begin position="54"/>
        <end position="75"/>
    </location>
</feature>
<evidence type="ECO:0000313" key="3">
    <source>
        <dbReference type="Proteomes" id="UP000290289"/>
    </source>
</evidence>
<sequence length="75" mass="8187">MLGRYSYHKTKPPFKAHKASLSLIPPWKAIHGLHLGVRPLLLQAAMATRTCGGEVNGGGGEEEDDLEEEFVNCGR</sequence>
<name>A0A498KFB3_MALDO</name>
<keyword evidence="3" id="KW-1185">Reference proteome</keyword>
<reference evidence="2 3" key="1">
    <citation type="submission" date="2018-10" db="EMBL/GenBank/DDBJ databases">
        <title>A high-quality apple genome assembly.</title>
        <authorList>
            <person name="Hu J."/>
        </authorList>
    </citation>
    <scope>NUCLEOTIDE SEQUENCE [LARGE SCALE GENOMIC DNA]</scope>
    <source>
        <strain evidence="3">cv. HFTH1</strain>
        <tissue evidence="2">Young leaf</tissue>
    </source>
</reference>
<comment type="caution">
    <text evidence="2">The sequence shown here is derived from an EMBL/GenBank/DDBJ whole genome shotgun (WGS) entry which is preliminary data.</text>
</comment>